<accession>A0ACC6UQG7</accession>
<dbReference type="Proteomes" id="UP001565447">
    <property type="component" value="Unassembled WGS sequence"/>
</dbReference>
<dbReference type="EMBL" id="JBGCBD010000002">
    <property type="protein sequence ID" value="MEY9813616.1"/>
    <property type="molecule type" value="Genomic_DNA"/>
</dbReference>
<name>A0ACC6UQG7_STRAO</name>
<organism evidence="1 2">
    <name type="scientific">Streptomyces albogriseolus</name>
    <dbReference type="NCBI Taxonomy" id="1887"/>
    <lineage>
        <taxon>Bacteria</taxon>
        <taxon>Bacillati</taxon>
        <taxon>Actinomycetota</taxon>
        <taxon>Actinomycetes</taxon>
        <taxon>Kitasatosporales</taxon>
        <taxon>Streptomycetaceae</taxon>
        <taxon>Streptomyces</taxon>
        <taxon>Streptomyces albogriseolus group</taxon>
    </lineage>
</organism>
<reference evidence="1" key="1">
    <citation type="submission" date="2024-07" db="EMBL/GenBank/DDBJ databases">
        <title>Genome sequencing of plant associated microbes to promote plant fitness in Sorghum bicolor and Oryza sativa.</title>
        <authorList>
            <person name="Coleman-Derr D."/>
        </authorList>
    </citation>
    <scope>NUCLEOTIDE SEQUENCE</scope>
    <source>
        <strain evidence="1">SAI-173</strain>
    </source>
</reference>
<evidence type="ECO:0000313" key="2">
    <source>
        <dbReference type="Proteomes" id="UP001565447"/>
    </source>
</evidence>
<proteinExistence type="predicted"/>
<comment type="caution">
    <text evidence="1">The sequence shown here is derived from an EMBL/GenBank/DDBJ whole genome shotgun (WGS) entry which is preliminary data.</text>
</comment>
<evidence type="ECO:0000313" key="1">
    <source>
        <dbReference type="EMBL" id="MEY9813616.1"/>
    </source>
</evidence>
<protein>
    <submittedName>
        <fullName evidence="1">Uncharacterized protein</fullName>
    </submittedName>
</protein>
<keyword evidence="2" id="KW-1185">Reference proteome</keyword>
<gene>
    <name evidence="1" type="ORF">RKD21_003873</name>
</gene>
<sequence length="34" mass="3467">MSPGSGAVEAYVTAGGQPKAMATGSRSRRRAATW</sequence>